<evidence type="ECO:0000313" key="3">
    <source>
        <dbReference type="WBParaSite" id="PEQ_0001410201-mRNA-1"/>
    </source>
</evidence>
<feature type="compositionally biased region" description="Polar residues" evidence="1">
    <location>
        <begin position="105"/>
        <end position="117"/>
    </location>
</feature>
<proteinExistence type="predicted"/>
<dbReference type="Proteomes" id="UP000887564">
    <property type="component" value="Unplaced"/>
</dbReference>
<dbReference type="WBParaSite" id="PEQ_0001410201-mRNA-1">
    <property type="protein sequence ID" value="PEQ_0001410201-mRNA-1"/>
    <property type="gene ID" value="PEQ_0001410201"/>
</dbReference>
<sequence length="124" mass="13811">MPLLEDEYYGWLLQTYDRIINHEHALVLLTFNTNMCTHTHVVFANESEPRSEHAALVKESIALQAFTVTQKQRVAGWKRAMRKVCSPPVGRKGTRLPHASVLLASGSTPAANQQSPQARPAAFC</sequence>
<evidence type="ECO:0000313" key="2">
    <source>
        <dbReference type="Proteomes" id="UP000887564"/>
    </source>
</evidence>
<reference evidence="3" key="1">
    <citation type="submission" date="2022-11" db="UniProtKB">
        <authorList>
            <consortium name="WormBaseParasite"/>
        </authorList>
    </citation>
    <scope>IDENTIFICATION</scope>
</reference>
<evidence type="ECO:0000256" key="1">
    <source>
        <dbReference type="SAM" id="MobiDB-lite"/>
    </source>
</evidence>
<dbReference type="AlphaFoldDB" id="A0A914S631"/>
<feature type="region of interest" description="Disordered" evidence="1">
    <location>
        <begin position="105"/>
        <end position="124"/>
    </location>
</feature>
<organism evidence="2 3">
    <name type="scientific">Parascaris equorum</name>
    <name type="common">Equine roundworm</name>
    <dbReference type="NCBI Taxonomy" id="6256"/>
    <lineage>
        <taxon>Eukaryota</taxon>
        <taxon>Metazoa</taxon>
        <taxon>Ecdysozoa</taxon>
        <taxon>Nematoda</taxon>
        <taxon>Chromadorea</taxon>
        <taxon>Rhabditida</taxon>
        <taxon>Spirurina</taxon>
        <taxon>Ascaridomorpha</taxon>
        <taxon>Ascaridoidea</taxon>
        <taxon>Ascarididae</taxon>
        <taxon>Parascaris</taxon>
    </lineage>
</organism>
<name>A0A914S631_PAREQ</name>
<keyword evidence="2" id="KW-1185">Reference proteome</keyword>
<accession>A0A914S631</accession>
<protein>
    <submittedName>
        <fullName evidence="3">Uncharacterized protein</fullName>
    </submittedName>
</protein>